<organism evidence="3">
    <name type="scientific">Taenia asiatica</name>
    <name type="common">Asian tapeworm</name>
    <dbReference type="NCBI Taxonomy" id="60517"/>
    <lineage>
        <taxon>Eukaryota</taxon>
        <taxon>Metazoa</taxon>
        <taxon>Spiralia</taxon>
        <taxon>Lophotrochozoa</taxon>
        <taxon>Platyhelminthes</taxon>
        <taxon>Cestoda</taxon>
        <taxon>Eucestoda</taxon>
        <taxon>Cyclophyllidea</taxon>
        <taxon>Taeniidae</taxon>
        <taxon>Taenia</taxon>
    </lineage>
</organism>
<evidence type="ECO:0000313" key="2">
    <source>
        <dbReference type="Proteomes" id="UP000282613"/>
    </source>
</evidence>
<keyword evidence="2" id="KW-1185">Reference proteome</keyword>
<evidence type="ECO:0000313" key="3">
    <source>
        <dbReference type="WBParaSite" id="TASK_0000976301-mRNA-1"/>
    </source>
</evidence>
<dbReference type="WBParaSite" id="TASK_0000976301-mRNA-1">
    <property type="protein sequence ID" value="TASK_0000976301-mRNA-1"/>
    <property type="gene ID" value="TASK_0000976301"/>
</dbReference>
<proteinExistence type="predicted"/>
<name>A0A0R3WFX0_TAEAS</name>
<evidence type="ECO:0000313" key="1">
    <source>
        <dbReference type="EMBL" id="VDK45375.1"/>
    </source>
</evidence>
<accession>A0A0R3WFX0</accession>
<dbReference type="AlphaFoldDB" id="A0A0R3WFX0"/>
<protein>
    <submittedName>
        <fullName evidence="3">DUF4781 domain-containing protein</fullName>
    </submittedName>
</protein>
<sequence>MLHVSEDGRLVEEVAITKNNISSMDYQHGVLTINDFLIGASSPWTELRLDLREYISPSEMESKEENEIPMSYNIEEEEIKFKPEKSEVTKEENVGENEFIFVKHGNTKWARIGFTIGAALGIPFAALARAIQAGFISTVGVITSEHDDAKLARIGFVVEAALLIPSEVLSSAIQAGFVPTVSAITSTIGSMGASGISSVTVQSIRQLILIGRRMGENSDDLQILVNNESDDYDNMPPVDKRAVEIKMENVTETATKVELLQFRQAQIEIIPPATQYHLPTEFKPEILQYKPPTKIPMPANPLLRFLEEQKRGFKVSIIIN</sequence>
<gene>
    <name evidence="1" type="ORF">TASK_LOCUS9764</name>
</gene>
<dbReference type="Proteomes" id="UP000282613">
    <property type="component" value="Unassembled WGS sequence"/>
</dbReference>
<dbReference type="EMBL" id="UYRS01019451">
    <property type="protein sequence ID" value="VDK45375.1"/>
    <property type="molecule type" value="Genomic_DNA"/>
</dbReference>
<reference evidence="1 2" key="2">
    <citation type="submission" date="2018-11" db="EMBL/GenBank/DDBJ databases">
        <authorList>
            <consortium name="Pathogen Informatics"/>
        </authorList>
    </citation>
    <scope>NUCLEOTIDE SEQUENCE [LARGE SCALE GENOMIC DNA]</scope>
</reference>
<reference evidence="3" key="1">
    <citation type="submission" date="2017-02" db="UniProtKB">
        <authorList>
            <consortium name="WormBaseParasite"/>
        </authorList>
    </citation>
    <scope>IDENTIFICATION</scope>
</reference>